<evidence type="ECO:0000259" key="1">
    <source>
        <dbReference type="Pfam" id="PF00027"/>
    </source>
</evidence>
<dbReference type="InterPro" id="IPR014710">
    <property type="entry name" value="RmlC-like_jellyroll"/>
</dbReference>
<dbReference type="Pfam" id="PF00027">
    <property type="entry name" value="cNMP_binding"/>
    <property type="match status" value="1"/>
</dbReference>
<dbReference type="AlphaFoldDB" id="A0A098LI88"/>
<sequence>MDLIRNLFEKSVTLSDEDWEIFSSKLLRQEFAPKAVLLETGHTENYLSFIEKGIVRFYIPKEDNDLTFSFSFHNGFVSAYDSFLSRKPSGYKVETITETILWRLTYQDLQIIYSETEAGNKIGRFASEDLFQKKAKRELSFLNESPEERYLKLFTEQPHLIQQIPLKYIASYIGITPQALSRIRKRIS</sequence>
<feature type="domain" description="Cyclic nucleotide-binding" evidence="1">
    <location>
        <begin position="29"/>
        <end position="113"/>
    </location>
</feature>
<protein>
    <submittedName>
        <fullName evidence="2">cAMP-binding protein</fullName>
    </submittedName>
</protein>
<evidence type="ECO:0000313" key="3">
    <source>
        <dbReference type="Proteomes" id="UP000030185"/>
    </source>
</evidence>
<dbReference type="InterPro" id="IPR018490">
    <property type="entry name" value="cNMP-bd_dom_sf"/>
</dbReference>
<dbReference type="EMBL" id="BBLT01000009">
    <property type="protein sequence ID" value="GAL86721.1"/>
    <property type="molecule type" value="Genomic_DNA"/>
</dbReference>
<accession>A0A098LI88</accession>
<dbReference type="OrthoDB" id="663011at2"/>
<dbReference type="Proteomes" id="UP000030185">
    <property type="component" value="Unassembled WGS sequence"/>
</dbReference>
<evidence type="ECO:0000313" key="2">
    <source>
        <dbReference type="EMBL" id="GAL86721.1"/>
    </source>
</evidence>
<keyword evidence="3" id="KW-1185">Reference proteome</keyword>
<dbReference type="SUPFAM" id="SSF51206">
    <property type="entry name" value="cAMP-binding domain-like"/>
    <property type="match status" value="1"/>
</dbReference>
<dbReference type="eggNOG" id="COG0664">
    <property type="taxonomic scope" value="Bacteria"/>
</dbReference>
<dbReference type="RefSeq" id="WP_045467114.1">
    <property type="nucleotide sequence ID" value="NZ_BBLT01000009.1"/>
</dbReference>
<dbReference type="InterPro" id="IPR000595">
    <property type="entry name" value="cNMP-bd_dom"/>
</dbReference>
<reference evidence="2 3" key="1">
    <citation type="submission" date="2014-09" db="EMBL/GenBank/DDBJ databases">
        <title>Sporocytophaga myxococcoides PG-01 genome sequencing.</title>
        <authorList>
            <person name="Liu L."/>
            <person name="Gao P.J."/>
            <person name="Chen G.J."/>
            <person name="Wang L.S."/>
        </authorList>
    </citation>
    <scope>NUCLEOTIDE SEQUENCE [LARGE SCALE GENOMIC DNA]</scope>
    <source>
        <strain evidence="2 3">PG-01</strain>
    </source>
</reference>
<organism evidence="2 3">
    <name type="scientific">Sporocytophaga myxococcoides</name>
    <dbReference type="NCBI Taxonomy" id="153721"/>
    <lineage>
        <taxon>Bacteria</taxon>
        <taxon>Pseudomonadati</taxon>
        <taxon>Bacteroidota</taxon>
        <taxon>Cytophagia</taxon>
        <taxon>Cytophagales</taxon>
        <taxon>Cytophagaceae</taxon>
        <taxon>Sporocytophaga</taxon>
    </lineage>
</organism>
<dbReference type="Gene3D" id="2.60.120.10">
    <property type="entry name" value="Jelly Rolls"/>
    <property type="match status" value="1"/>
</dbReference>
<comment type="caution">
    <text evidence="2">The sequence shown here is derived from an EMBL/GenBank/DDBJ whole genome shotgun (WGS) entry which is preliminary data.</text>
</comment>
<gene>
    <name evidence="2" type="ORF">MYP_3951</name>
</gene>
<proteinExistence type="predicted"/>
<name>A0A098LI88_9BACT</name>
<dbReference type="STRING" id="153721.MYP_3951"/>